<dbReference type="RefSeq" id="WP_160908426.1">
    <property type="nucleotide sequence ID" value="NZ_WVHS01000005.1"/>
</dbReference>
<dbReference type="PANTHER" id="PTHR43434:SF1">
    <property type="entry name" value="PHOSPHOGLYCOLATE PHOSPHATASE"/>
    <property type="match status" value="1"/>
</dbReference>
<reference evidence="5 6" key="1">
    <citation type="submission" date="2019-11" db="EMBL/GenBank/DDBJ databases">
        <title>Pedobacter sp. HMF7056 Genome sequencing and assembly.</title>
        <authorList>
            <person name="Kang H."/>
            <person name="Kim H."/>
            <person name="Joh K."/>
        </authorList>
    </citation>
    <scope>NUCLEOTIDE SEQUENCE [LARGE SCALE GENOMIC DNA]</scope>
    <source>
        <strain evidence="5 6">HMF7056</strain>
    </source>
</reference>
<comment type="similarity">
    <text evidence="3">Belongs to the HAD-like hydrolase superfamily. CbbY/CbbZ/Gph/YieH family.</text>
</comment>
<evidence type="ECO:0000256" key="2">
    <source>
        <dbReference type="ARBA" id="ARBA00004818"/>
    </source>
</evidence>
<gene>
    <name evidence="5" type="ORF">GS398_19115</name>
</gene>
<dbReference type="EC" id="3.1.3.18" evidence="4"/>
<comment type="caution">
    <text evidence="5">The sequence shown here is derived from an EMBL/GenBank/DDBJ whole genome shotgun (WGS) entry which is preliminary data.</text>
</comment>
<dbReference type="InterPro" id="IPR006439">
    <property type="entry name" value="HAD-SF_hydro_IA"/>
</dbReference>
<dbReference type="AlphaFoldDB" id="A0A7K1Y3G7"/>
<dbReference type="CDD" id="cd01427">
    <property type="entry name" value="HAD_like"/>
    <property type="match status" value="1"/>
</dbReference>
<name>A0A7K1Y3G7_9SPHI</name>
<dbReference type="InterPro" id="IPR036412">
    <property type="entry name" value="HAD-like_sf"/>
</dbReference>
<evidence type="ECO:0000256" key="3">
    <source>
        <dbReference type="ARBA" id="ARBA00006171"/>
    </source>
</evidence>
<dbReference type="InterPro" id="IPR023198">
    <property type="entry name" value="PGP-like_dom2"/>
</dbReference>
<comment type="pathway">
    <text evidence="2">Organic acid metabolism; glycolate biosynthesis; glycolate from 2-phosphoglycolate: step 1/1.</text>
</comment>
<dbReference type="GO" id="GO:0006281">
    <property type="term" value="P:DNA repair"/>
    <property type="evidence" value="ECO:0007669"/>
    <property type="project" value="TreeGrafter"/>
</dbReference>
<dbReference type="Gene3D" id="1.10.150.240">
    <property type="entry name" value="Putative phosphatase, domain 2"/>
    <property type="match status" value="1"/>
</dbReference>
<dbReference type="NCBIfam" id="TIGR01549">
    <property type="entry name" value="HAD-SF-IA-v1"/>
    <property type="match status" value="1"/>
</dbReference>
<dbReference type="GO" id="GO:0008967">
    <property type="term" value="F:phosphoglycolate phosphatase activity"/>
    <property type="evidence" value="ECO:0007669"/>
    <property type="project" value="UniProtKB-EC"/>
</dbReference>
<sequence length="220" mass="25429">MIKNIFFDFDGVLAESVNVKTEAFRNLYRHAGDDIADKVVEYHLANGGVSRYDKIRYYHKEFLKLDISDDEVNEWAGRFSDLALDGVVNAPQVAGAVDFLSAYHKKYRCWIITGTPTGEIRPILRQRNWNGYFEDAYGSPEKKYHWTEYIINKENLKRSETVFVGDAKADQEAAERSGLVFILRRTEENAHLFADYNGFEINDMLDLPRVLTEIELVTDK</sequence>
<dbReference type="SUPFAM" id="SSF56784">
    <property type="entry name" value="HAD-like"/>
    <property type="match status" value="1"/>
</dbReference>
<keyword evidence="6" id="KW-1185">Reference proteome</keyword>
<comment type="catalytic activity">
    <reaction evidence="1">
        <text>2-phosphoglycolate + H2O = glycolate + phosphate</text>
        <dbReference type="Rhea" id="RHEA:14369"/>
        <dbReference type="ChEBI" id="CHEBI:15377"/>
        <dbReference type="ChEBI" id="CHEBI:29805"/>
        <dbReference type="ChEBI" id="CHEBI:43474"/>
        <dbReference type="ChEBI" id="CHEBI:58033"/>
        <dbReference type="EC" id="3.1.3.18"/>
    </reaction>
</comment>
<dbReference type="Gene3D" id="3.40.50.1000">
    <property type="entry name" value="HAD superfamily/HAD-like"/>
    <property type="match status" value="1"/>
</dbReference>
<evidence type="ECO:0000313" key="6">
    <source>
        <dbReference type="Proteomes" id="UP000451233"/>
    </source>
</evidence>
<evidence type="ECO:0000256" key="1">
    <source>
        <dbReference type="ARBA" id="ARBA00000830"/>
    </source>
</evidence>
<dbReference type="InterPro" id="IPR050155">
    <property type="entry name" value="HAD-like_hydrolase_sf"/>
</dbReference>
<dbReference type="EMBL" id="WVHS01000005">
    <property type="protein sequence ID" value="MXV17417.1"/>
    <property type="molecule type" value="Genomic_DNA"/>
</dbReference>
<dbReference type="InterPro" id="IPR023214">
    <property type="entry name" value="HAD_sf"/>
</dbReference>
<evidence type="ECO:0000256" key="4">
    <source>
        <dbReference type="ARBA" id="ARBA00013078"/>
    </source>
</evidence>
<dbReference type="SFLD" id="SFLDS00003">
    <property type="entry name" value="Haloacid_Dehalogenase"/>
    <property type="match status" value="1"/>
</dbReference>
<keyword evidence="5" id="KW-0378">Hydrolase</keyword>
<evidence type="ECO:0000313" key="5">
    <source>
        <dbReference type="EMBL" id="MXV17417.1"/>
    </source>
</evidence>
<proteinExistence type="inferred from homology"/>
<dbReference type="PANTHER" id="PTHR43434">
    <property type="entry name" value="PHOSPHOGLYCOLATE PHOSPHATASE"/>
    <property type="match status" value="1"/>
</dbReference>
<accession>A0A7K1Y3G7</accession>
<dbReference type="GO" id="GO:0005829">
    <property type="term" value="C:cytosol"/>
    <property type="evidence" value="ECO:0007669"/>
    <property type="project" value="TreeGrafter"/>
</dbReference>
<organism evidence="5 6">
    <name type="scientific">Hufsiella ginkgonis</name>
    <dbReference type="NCBI Taxonomy" id="2695274"/>
    <lineage>
        <taxon>Bacteria</taxon>
        <taxon>Pseudomonadati</taxon>
        <taxon>Bacteroidota</taxon>
        <taxon>Sphingobacteriia</taxon>
        <taxon>Sphingobacteriales</taxon>
        <taxon>Sphingobacteriaceae</taxon>
        <taxon>Hufsiella</taxon>
    </lineage>
</organism>
<dbReference type="SFLD" id="SFLDG01129">
    <property type="entry name" value="C1.5:_HAD__Beta-PGM__Phosphata"/>
    <property type="match status" value="1"/>
</dbReference>
<dbReference type="Pfam" id="PF00702">
    <property type="entry name" value="Hydrolase"/>
    <property type="match status" value="1"/>
</dbReference>
<dbReference type="Proteomes" id="UP000451233">
    <property type="component" value="Unassembled WGS sequence"/>
</dbReference>
<protein>
    <recommendedName>
        <fullName evidence="4">phosphoglycolate phosphatase</fullName>
        <ecNumber evidence="4">3.1.3.18</ecNumber>
    </recommendedName>
</protein>